<organism evidence="6 7">
    <name type="scientific">Lentisphaera profundi</name>
    <dbReference type="NCBI Taxonomy" id="1658616"/>
    <lineage>
        <taxon>Bacteria</taxon>
        <taxon>Pseudomonadati</taxon>
        <taxon>Lentisphaerota</taxon>
        <taxon>Lentisphaeria</taxon>
        <taxon>Lentisphaerales</taxon>
        <taxon>Lentisphaeraceae</taxon>
        <taxon>Lentisphaera</taxon>
    </lineage>
</organism>
<protein>
    <submittedName>
        <fullName evidence="6">Serine/threonine-protein kinase</fullName>
    </submittedName>
</protein>
<feature type="domain" description="Protein kinase" evidence="5">
    <location>
        <begin position="46"/>
        <end position="299"/>
    </location>
</feature>
<keyword evidence="4" id="KW-0067">ATP-binding</keyword>
<sequence length="370" mass="41834">MDPQDTLNIYENMHAGLGDLLQNEEQTSPQINPESYLDFSSTDCRYQNPENLSSGGMKHIYKVHDQLCDRLVAMAILKNIRSQQDLEQFTRESTITARLEHPNIMPIYDIGHDDKGEPFFTMPLLTGENLADFIRRESQQKTDAPAIALKNKVNIFLKICDAISYAHSRDVIHLDLKPENIQTGSFGELLVCDWGLAYHLDSKQELKKNRVLCGTPGFIAPELKVSKVFDPSPRCDVYSLGVLLKCLISSRGPLDPDFQNDPEHAPNGLLSIISKSMREDPELRYQSVHLLKEDLEDWMNGFAPSSQAASQGTVFLLFCKRNLRTVLSCAVFAIILSMTLHYKNKNSILSNKLNHSLPNTEDFKKNHDLA</sequence>
<gene>
    <name evidence="6" type="ORF">PQO03_20850</name>
</gene>
<dbReference type="EMBL" id="CP117812">
    <property type="protein sequence ID" value="WDE98268.1"/>
    <property type="molecule type" value="Genomic_DNA"/>
</dbReference>
<reference evidence="6 7" key="1">
    <citation type="submission" date="2023-02" db="EMBL/GenBank/DDBJ databases">
        <title>Genome sequence of Lentisphaera profundi SAORIC-696.</title>
        <authorList>
            <person name="Kim e."/>
            <person name="Cho J.-C."/>
            <person name="Choi A."/>
            <person name="Kang I."/>
        </authorList>
    </citation>
    <scope>NUCLEOTIDE SEQUENCE [LARGE SCALE GENOMIC DNA]</scope>
    <source>
        <strain evidence="6 7">SAORIC-696</strain>
    </source>
</reference>
<dbReference type="PROSITE" id="PS50011">
    <property type="entry name" value="PROTEIN_KINASE_DOM"/>
    <property type="match status" value="1"/>
</dbReference>
<dbReference type="PANTHER" id="PTHR43289:SF6">
    <property type="entry name" value="SERINE_THREONINE-PROTEIN KINASE NEKL-3"/>
    <property type="match status" value="1"/>
</dbReference>
<evidence type="ECO:0000256" key="3">
    <source>
        <dbReference type="ARBA" id="ARBA00022777"/>
    </source>
</evidence>
<evidence type="ECO:0000313" key="6">
    <source>
        <dbReference type="EMBL" id="WDE98268.1"/>
    </source>
</evidence>
<evidence type="ECO:0000256" key="1">
    <source>
        <dbReference type="ARBA" id="ARBA00022679"/>
    </source>
</evidence>
<dbReference type="GO" id="GO:0016301">
    <property type="term" value="F:kinase activity"/>
    <property type="evidence" value="ECO:0007669"/>
    <property type="project" value="UniProtKB-KW"/>
</dbReference>
<dbReference type="InterPro" id="IPR000719">
    <property type="entry name" value="Prot_kinase_dom"/>
</dbReference>
<proteinExistence type="predicted"/>
<dbReference type="SUPFAM" id="SSF56112">
    <property type="entry name" value="Protein kinase-like (PK-like)"/>
    <property type="match status" value="1"/>
</dbReference>
<dbReference type="Gene3D" id="1.10.510.10">
    <property type="entry name" value="Transferase(Phosphotransferase) domain 1"/>
    <property type="match status" value="1"/>
</dbReference>
<keyword evidence="2" id="KW-0547">Nucleotide-binding</keyword>
<dbReference type="Proteomes" id="UP001214250">
    <property type="component" value="Chromosome 2"/>
</dbReference>
<keyword evidence="3 6" id="KW-0418">Kinase</keyword>
<dbReference type="Pfam" id="PF00069">
    <property type="entry name" value="Pkinase"/>
    <property type="match status" value="1"/>
</dbReference>
<dbReference type="SMART" id="SM00220">
    <property type="entry name" value="S_TKc"/>
    <property type="match status" value="1"/>
</dbReference>
<name>A0ABY7VVL6_9BACT</name>
<accession>A0ABY7VVL6</accession>
<evidence type="ECO:0000313" key="7">
    <source>
        <dbReference type="Proteomes" id="UP001214250"/>
    </source>
</evidence>
<dbReference type="PANTHER" id="PTHR43289">
    <property type="entry name" value="MITOGEN-ACTIVATED PROTEIN KINASE KINASE KINASE 20-RELATED"/>
    <property type="match status" value="1"/>
</dbReference>
<evidence type="ECO:0000259" key="5">
    <source>
        <dbReference type="PROSITE" id="PS50011"/>
    </source>
</evidence>
<evidence type="ECO:0000256" key="4">
    <source>
        <dbReference type="ARBA" id="ARBA00022840"/>
    </source>
</evidence>
<dbReference type="CDD" id="cd14014">
    <property type="entry name" value="STKc_PknB_like"/>
    <property type="match status" value="1"/>
</dbReference>
<evidence type="ECO:0000256" key="2">
    <source>
        <dbReference type="ARBA" id="ARBA00022741"/>
    </source>
</evidence>
<dbReference type="InterPro" id="IPR011009">
    <property type="entry name" value="Kinase-like_dom_sf"/>
</dbReference>
<dbReference type="RefSeq" id="WP_274153143.1">
    <property type="nucleotide sequence ID" value="NZ_CP117812.1"/>
</dbReference>
<keyword evidence="7" id="KW-1185">Reference proteome</keyword>
<keyword evidence="1" id="KW-0808">Transferase</keyword>